<organism evidence="1 2">
    <name type="scientific">Streptococcus caledonicus</name>
    <dbReference type="NCBI Taxonomy" id="2614158"/>
    <lineage>
        <taxon>Bacteria</taxon>
        <taxon>Bacillati</taxon>
        <taxon>Bacillota</taxon>
        <taxon>Bacilli</taxon>
        <taxon>Lactobacillales</taxon>
        <taxon>Streptococcaceae</taxon>
        <taxon>Streptococcus</taxon>
    </lineage>
</organism>
<evidence type="ECO:0000313" key="2">
    <source>
        <dbReference type="Proteomes" id="UP001596110"/>
    </source>
</evidence>
<dbReference type="InterPro" id="IPR006270">
    <property type="entry name" value="Strep_his_triad_rpt"/>
</dbReference>
<dbReference type="NCBIfam" id="TIGR01363">
    <property type="entry name" value="strep_his_triad"/>
    <property type="match status" value="1"/>
</dbReference>
<comment type="caution">
    <text evidence="1">The sequence shown here is derived from an EMBL/GenBank/DDBJ whole genome shotgun (WGS) entry which is preliminary data.</text>
</comment>
<protein>
    <submittedName>
        <fullName evidence="1">Pneumococcal-type histidine triad protein</fullName>
    </submittedName>
</protein>
<proteinExistence type="predicted"/>
<sequence length="99" mass="11708">MAKEKKRKNIYNKEEIARQVALGTKESKEKSRHLTQQEKMSIIKAKQERYYTTDDGYFFAPTDIIGDFTEAYLVPHGNHFHYIPKKDLSPRELAKVQQY</sequence>
<keyword evidence="2" id="KW-1185">Reference proteome</keyword>
<name>A0ABW0UGX0_9STRE</name>
<gene>
    <name evidence="1" type="ORF">ACFPQ3_10515</name>
</gene>
<reference evidence="2" key="1">
    <citation type="journal article" date="2019" name="Int. J. Syst. Evol. Microbiol.">
        <title>The Global Catalogue of Microorganisms (GCM) 10K type strain sequencing project: providing services to taxonomists for standard genome sequencing and annotation.</title>
        <authorList>
            <consortium name="The Broad Institute Genomics Platform"/>
            <consortium name="The Broad Institute Genome Sequencing Center for Infectious Disease"/>
            <person name="Wu L."/>
            <person name="Ma J."/>
        </authorList>
    </citation>
    <scope>NUCLEOTIDE SEQUENCE [LARGE SCALE GENOMIC DNA]</scope>
    <source>
        <strain evidence="2">DT43</strain>
    </source>
</reference>
<dbReference type="Gene3D" id="3.10.50.90">
    <property type="match status" value="1"/>
</dbReference>
<dbReference type="Proteomes" id="UP001596110">
    <property type="component" value="Unassembled WGS sequence"/>
</dbReference>
<dbReference type="InterPro" id="IPR023832">
    <property type="entry name" value="His_triad_protein"/>
</dbReference>
<dbReference type="InterPro" id="IPR037228">
    <property type="entry name" value="PhtA_dom_sf"/>
</dbReference>
<dbReference type="SUPFAM" id="SSF142887">
    <property type="entry name" value="PhtA domain-like"/>
    <property type="match status" value="1"/>
</dbReference>
<accession>A0ABW0UGX0</accession>
<dbReference type="Pfam" id="PF04270">
    <property type="entry name" value="Strep_his_triad"/>
    <property type="match status" value="1"/>
</dbReference>
<evidence type="ECO:0000313" key="1">
    <source>
        <dbReference type="EMBL" id="MFC5631964.1"/>
    </source>
</evidence>
<dbReference type="EMBL" id="JBHSOJ010000031">
    <property type="protein sequence ID" value="MFC5631964.1"/>
    <property type="molecule type" value="Genomic_DNA"/>
</dbReference>